<dbReference type="SUPFAM" id="SSF81383">
    <property type="entry name" value="F-box domain"/>
    <property type="match status" value="1"/>
</dbReference>
<protein>
    <submittedName>
        <fullName evidence="1">F-box domain-containing protein</fullName>
    </submittedName>
</protein>
<comment type="caution">
    <text evidence="1">The sequence shown here is derived from an EMBL/GenBank/DDBJ whole genome shotgun (WGS) entry which is preliminary data.</text>
</comment>
<organism evidence="1 2">
    <name type="scientific">Gigaspora margarita</name>
    <dbReference type="NCBI Taxonomy" id="4874"/>
    <lineage>
        <taxon>Eukaryota</taxon>
        <taxon>Fungi</taxon>
        <taxon>Fungi incertae sedis</taxon>
        <taxon>Mucoromycota</taxon>
        <taxon>Glomeromycotina</taxon>
        <taxon>Glomeromycetes</taxon>
        <taxon>Diversisporales</taxon>
        <taxon>Gigasporaceae</taxon>
        <taxon>Gigaspora</taxon>
    </lineage>
</organism>
<dbReference type="EMBL" id="WTPW01000186">
    <property type="protein sequence ID" value="KAF0537717.1"/>
    <property type="molecule type" value="Genomic_DNA"/>
</dbReference>
<reference evidence="1 2" key="1">
    <citation type="journal article" date="2019" name="Environ. Microbiol.">
        <title>At the nexus of three kingdoms: the genome of the mycorrhizal fungus Gigaspora margarita provides insights into plant, endobacterial and fungal interactions.</title>
        <authorList>
            <person name="Venice F."/>
            <person name="Ghignone S."/>
            <person name="Salvioli di Fossalunga A."/>
            <person name="Amselem J."/>
            <person name="Novero M."/>
            <person name="Xianan X."/>
            <person name="Sedzielewska Toro K."/>
            <person name="Morin E."/>
            <person name="Lipzen A."/>
            <person name="Grigoriev I.V."/>
            <person name="Henrissat B."/>
            <person name="Martin F.M."/>
            <person name="Bonfante P."/>
        </authorList>
    </citation>
    <scope>NUCLEOTIDE SEQUENCE [LARGE SCALE GENOMIC DNA]</scope>
    <source>
        <strain evidence="1 2">BEG34</strain>
    </source>
</reference>
<dbReference type="AlphaFoldDB" id="A0A8H4AW00"/>
<accession>A0A8H4AW00</accession>
<sequence>MISLPNECYHEIFNNFQSNYKFLFSCALVNRQWCRVIIPILWSKPGHHFKNKKLINILLLSLNAEEQTLLIPFNITLSNYQKPLFEYTSYITFVSNFLYEGIRDWLPSKKNKLGNELENAVDFSLITMLLRTSKNLKFLSLNEIICNQIIFEKVYENTTVTSMQLCNVDDGFKYKAIDRLAKILSKDSTLTSLHLSLYQLEFEGVKTLLEALYKNTTLNSLDLGGTRIGETMLAKFLCKNKVEEL</sequence>
<gene>
    <name evidence="1" type="ORF">F8M41_008183</name>
</gene>
<proteinExistence type="predicted"/>
<evidence type="ECO:0000313" key="2">
    <source>
        <dbReference type="Proteomes" id="UP000439903"/>
    </source>
</evidence>
<dbReference type="Proteomes" id="UP000439903">
    <property type="component" value="Unassembled WGS sequence"/>
</dbReference>
<name>A0A8H4AW00_GIGMA</name>
<dbReference type="Gene3D" id="3.80.10.10">
    <property type="entry name" value="Ribonuclease Inhibitor"/>
    <property type="match status" value="1"/>
</dbReference>
<dbReference type="OrthoDB" id="120976at2759"/>
<dbReference type="InterPro" id="IPR036047">
    <property type="entry name" value="F-box-like_dom_sf"/>
</dbReference>
<dbReference type="SUPFAM" id="SSF52047">
    <property type="entry name" value="RNI-like"/>
    <property type="match status" value="1"/>
</dbReference>
<keyword evidence="2" id="KW-1185">Reference proteome</keyword>
<dbReference type="InterPro" id="IPR032675">
    <property type="entry name" value="LRR_dom_sf"/>
</dbReference>
<evidence type="ECO:0000313" key="1">
    <source>
        <dbReference type="EMBL" id="KAF0537717.1"/>
    </source>
</evidence>